<gene>
    <name evidence="1" type="ORF">TSPGSL018_12803</name>
</gene>
<organism evidence="1">
    <name type="scientific">Tetraselmis sp. GSL018</name>
    <dbReference type="NCBI Taxonomy" id="582737"/>
    <lineage>
        <taxon>Eukaryota</taxon>
        <taxon>Viridiplantae</taxon>
        <taxon>Chlorophyta</taxon>
        <taxon>core chlorophytes</taxon>
        <taxon>Chlorodendrophyceae</taxon>
        <taxon>Chlorodendrales</taxon>
        <taxon>Chlorodendraceae</taxon>
        <taxon>Tetraselmis</taxon>
    </lineage>
</organism>
<feature type="non-terminal residue" evidence="1">
    <location>
        <position position="1"/>
    </location>
</feature>
<accession>A0A061S2K0</accession>
<name>A0A061S2K0_9CHLO</name>
<dbReference type="AlphaFoldDB" id="A0A061S2K0"/>
<evidence type="ECO:0000313" key="1">
    <source>
        <dbReference type="EMBL" id="JAC79402.1"/>
    </source>
</evidence>
<protein>
    <submittedName>
        <fullName evidence="1">Uncharacterized protein</fullName>
    </submittedName>
</protein>
<dbReference type="EMBL" id="GBEZ01005961">
    <property type="protein sequence ID" value="JAC79402.1"/>
    <property type="molecule type" value="Transcribed_RNA"/>
</dbReference>
<reference evidence="1" key="1">
    <citation type="submission" date="2014-05" db="EMBL/GenBank/DDBJ databases">
        <title>The transcriptome of the halophilic microalga Tetraselmis sp. GSL018 isolated from the Great Salt Lake, Utah.</title>
        <authorList>
            <person name="Jinkerson R.E."/>
            <person name="D'Adamo S."/>
            <person name="Posewitz M.C."/>
        </authorList>
    </citation>
    <scope>NUCLEOTIDE SEQUENCE</scope>
    <source>
        <strain evidence="1">GSL018</strain>
    </source>
</reference>
<proteinExistence type="predicted"/>
<sequence length="43" mass="4950">QRDSLSGKQDATSSKKHARTCYRVKTMTYQRELKGQDNKDTMG</sequence>